<keyword evidence="2" id="KW-1185">Reference proteome</keyword>
<dbReference type="Proteomes" id="UP001054889">
    <property type="component" value="Unassembled WGS sequence"/>
</dbReference>
<proteinExistence type="predicted"/>
<organism evidence="1 2">
    <name type="scientific">Eleusine coracana subsp. coracana</name>
    <dbReference type="NCBI Taxonomy" id="191504"/>
    <lineage>
        <taxon>Eukaryota</taxon>
        <taxon>Viridiplantae</taxon>
        <taxon>Streptophyta</taxon>
        <taxon>Embryophyta</taxon>
        <taxon>Tracheophyta</taxon>
        <taxon>Spermatophyta</taxon>
        <taxon>Magnoliopsida</taxon>
        <taxon>Liliopsida</taxon>
        <taxon>Poales</taxon>
        <taxon>Poaceae</taxon>
        <taxon>PACMAD clade</taxon>
        <taxon>Chloridoideae</taxon>
        <taxon>Cynodonteae</taxon>
        <taxon>Eleusininae</taxon>
        <taxon>Eleusine</taxon>
    </lineage>
</organism>
<reference evidence="1" key="2">
    <citation type="submission" date="2021-12" db="EMBL/GenBank/DDBJ databases">
        <title>Resequencing data analysis of finger millet.</title>
        <authorList>
            <person name="Hatakeyama M."/>
            <person name="Aluri S."/>
            <person name="Balachadran M.T."/>
            <person name="Sivarajan S.R."/>
            <person name="Poveda L."/>
            <person name="Shimizu-Inatsugi R."/>
            <person name="Schlapbach R."/>
            <person name="Sreeman S.M."/>
            <person name="Shimizu K.K."/>
        </authorList>
    </citation>
    <scope>NUCLEOTIDE SEQUENCE</scope>
</reference>
<name>A0AAV5C6W0_ELECO</name>
<comment type="caution">
    <text evidence="1">The sequence shown here is derived from an EMBL/GenBank/DDBJ whole genome shotgun (WGS) entry which is preliminary data.</text>
</comment>
<evidence type="ECO:0000313" key="1">
    <source>
        <dbReference type="EMBL" id="GJM93901.1"/>
    </source>
</evidence>
<evidence type="ECO:0000313" key="2">
    <source>
        <dbReference type="Proteomes" id="UP001054889"/>
    </source>
</evidence>
<dbReference type="AlphaFoldDB" id="A0AAV5C6W0"/>
<gene>
    <name evidence="1" type="primary">ga10495</name>
    <name evidence="1" type="ORF">PR202_ga10495</name>
</gene>
<accession>A0AAV5C6W0</accession>
<reference evidence="1" key="1">
    <citation type="journal article" date="2018" name="DNA Res.">
        <title>Multiple hybrid de novo genome assembly of finger millet, an orphan allotetraploid crop.</title>
        <authorList>
            <person name="Hatakeyama M."/>
            <person name="Aluri S."/>
            <person name="Balachadran M.T."/>
            <person name="Sivarajan S.R."/>
            <person name="Patrignani A."/>
            <person name="Gruter S."/>
            <person name="Poveda L."/>
            <person name="Shimizu-Inatsugi R."/>
            <person name="Baeten J."/>
            <person name="Francoijs K.J."/>
            <person name="Nataraja K.N."/>
            <person name="Reddy Y.A.N."/>
            <person name="Phadnis S."/>
            <person name="Ravikumar R.L."/>
            <person name="Schlapbach R."/>
            <person name="Sreeman S.M."/>
            <person name="Shimizu K.K."/>
        </authorList>
    </citation>
    <scope>NUCLEOTIDE SEQUENCE</scope>
</reference>
<sequence length="127" mass="13861">MDAVDPLCAVSSTTCLLRRTLGGPAPAASPSKADEALLRSISATLKGSKELIEQSKIVMKEYGDIRMVYPDDGGKVSAAVNCKINQLGRHVAVERKRHRFSMKYPAMLRQASCLFCAVLSYRAPVLY</sequence>
<dbReference type="EMBL" id="BQKI01000004">
    <property type="protein sequence ID" value="GJM93901.1"/>
    <property type="molecule type" value="Genomic_DNA"/>
</dbReference>
<protein>
    <submittedName>
        <fullName evidence="1">Uncharacterized protein</fullName>
    </submittedName>
</protein>